<dbReference type="InterPro" id="IPR044399">
    <property type="entry name" value="Mb-like_M"/>
</dbReference>
<dbReference type="PROSITE" id="PS50042">
    <property type="entry name" value="CNMP_BINDING_3"/>
    <property type="match status" value="1"/>
</dbReference>
<dbReference type="CDD" id="cd01040">
    <property type="entry name" value="Mb-like"/>
    <property type="match status" value="1"/>
</dbReference>
<dbReference type="Pfam" id="PF00042">
    <property type="entry name" value="Globin"/>
    <property type="match status" value="1"/>
</dbReference>
<dbReference type="SUPFAM" id="SSF46458">
    <property type="entry name" value="Globin-like"/>
    <property type="match status" value="1"/>
</dbReference>
<feature type="transmembrane region" description="Helical" evidence="3">
    <location>
        <begin position="327"/>
        <end position="350"/>
    </location>
</feature>
<dbReference type="SUPFAM" id="SSF51206">
    <property type="entry name" value="cAMP-binding domain-like"/>
    <property type="match status" value="1"/>
</dbReference>
<evidence type="ECO:0000259" key="5">
    <source>
        <dbReference type="PROSITE" id="PS50042"/>
    </source>
</evidence>
<dbReference type="PROSITE" id="PS01033">
    <property type="entry name" value="GLOBIN"/>
    <property type="match status" value="1"/>
</dbReference>
<dbReference type="Gene3D" id="2.60.120.10">
    <property type="entry name" value="Jelly Rolls"/>
    <property type="match status" value="1"/>
</dbReference>
<feature type="domain" description="Globin" evidence="4">
    <location>
        <begin position="133"/>
        <end position="286"/>
    </location>
</feature>
<keyword evidence="3" id="KW-0472">Membrane</keyword>
<feature type="domain" description="Cyclic nucleotide-binding" evidence="5">
    <location>
        <begin position="676"/>
        <end position="750"/>
    </location>
</feature>
<evidence type="ECO:0000256" key="2">
    <source>
        <dbReference type="SAM" id="MobiDB-lite"/>
    </source>
</evidence>
<dbReference type="GO" id="GO:0019825">
    <property type="term" value="F:oxygen binding"/>
    <property type="evidence" value="ECO:0007669"/>
    <property type="project" value="InterPro"/>
</dbReference>
<keyword evidence="3" id="KW-0812">Transmembrane</keyword>
<comment type="caution">
    <text evidence="6">The sequence shown here is derived from an EMBL/GenBank/DDBJ whole genome shotgun (WGS) entry which is preliminary data.</text>
</comment>
<feature type="region of interest" description="Disordered" evidence="2">
    <location>
        <begin position="1"/>
        <end position="84"/>
    </location>
</feature>
<gene>
    <name evidence="6" type="ORF">SEMRO_1928_G306050.1</name>
</gene>
<dbReference type="PANTHER" id="PTHR45638">
    <property type="entry name" value="CYCLIC NUCLEOTIDE-GATED CATION CHANNEL SUBUNIT A"/>
    <property type="match status" value="1"/>
</dbReference>
<proteinExistence type="predicted"/>
<dbReference type="InterPro" id="IPR012292">
    <property type="entry name" value="Globin/Proto"/>
</dbReference>
<dbReference type="InterPro" id="IPR000595">
    <property type="entry name" value="cNMP-bd_dom"/>
</dbReference>
<dbReference type="InterPro" id="IPR000971">
    <property type="entry name" value="Globin"/>
</dbReference>
<keyword evidence="3" id="KW-1133">Transmembrane helix</keyword>
<dbReference type="Gene3D" id="1.10.490.10">
    <property type="entry name" value="Globins"/>
    <property type="match status" value="1"/>
</dbReference>
<evidence type="ECO:0000313" key="6">
    <source>
        <dbReference type="EMBL" id="CAB9527030.1"/>
    </source>
</evidence>
<evidence type="ECO:0000259" key="4">
    <source>
        <dbReference type="PROSITE" id="PS01033"/>
    </source>
</evidence>
<evidence type="ECO:0000256" key="1">
    <source>
        <dbReference type="ARBA" id="ARBA00023286"/>
    </source>
</evidence>
<dbReference type="SUPFAM" id="SSF81324">
    <property type="entry name" value="Voltage-gated potassium channels"/>
    <property type="match status" value="1"/>
</dbReference>
<organism evidence="6 7">
    <name type="scientific">Seminavis robusta</name>
    <dbReference type="NCBI Taxonomy" id="568900"/>
    <lineage>
        <taxon>Eukaryota</taxon>
        <taxon>Sar</taxon>
        <taxon>Stramenopiles</taxon>
        <taxon>Ochrophyta</taxon>
        <taxon>Bacillariophyta</taxon>
        <taxon>Bacillariophyceae</taxon>
        <taxon>Bacillariophycidae</taxon>
        <taxon>Naviculales</taxon>
        <taxon>Naviculaceae</taxon>
        <taxon>Seminavis</taxon>
    </lineage>
</organism>
<evidence type="ECO:0000313" key="7">
    <source>
        <dbReference type="Proteomes" id="UP001153069"/>
    </source>
</evidence>
<dbReference type="InterPro" id="IPR014710">
    <property type="entry name" value="RmlC-like_jellyroll"/>
</dbReference>
<dbReference type="EMBL" id="CAICTM010001926">
    <property type="protein sequence ID" value="CAB9527030.1"/>
    <property type="molecule type" value="Genomic_DNA"/>
</dbReference>
<reference evidence="6" key="1">
    <citation type="submission" date="2020-06" db="EMBL/GenBank/DDBJ databases">
        <authorList>
            <consortium name="Plant Systems Biology data submission"/>
        </authorList>
    </citation>
    <scope>NUCLEOTIDE SEQUENCE</scope>
    <source>
        <strain evidence="6">D6</strain>
    </source>
</reference>
<keyword evidence="1" id="KW-1071">Ligand-gated ion channel</keyword>
<dbReference type="Proteomes" id="UP001153069">
    <property type="component" value="Unassembled WGS sequence"/>
</dbReference>
<sequence>MKAMAAAAAAVAASGDDLDLSNHEEPEETSMSSQGLDVSSSKEDSDDDSHSSDDVSIDLKTAKDDPPVKLKTSLKSSDDDSVDPAVNFKAKKSVSIDMEASMMGASSKKRTTNRRAHLVRTNSNVSVISASTSLPESIAYRVTVSWDLVKGHTEEVGVDFFLRLFDEHPQTMGLFKFGGVLDKEQQKGDKGSVPRSLAIHAKTVMETVGVCVAGLSHLPDLIPTLRSLGKMHGSIGVQAFHYDAVYKHLMEAIAEHVGPENFDEDTRAAWEIVYRSLTQVMKNPNNVLQMEPLEGWGTVATAACGYLTIVTPLQLTALTASNRRLDFLAHVFTAIAAIILAIDMSSHWIANQVRPKGYAPDLSKRSKLRQTLDHMLFPIKYRTIRFLRALQMDRWVQWQKMEAIVLLSFPLQYAGHFLLGTVGSAAVGVHWTYAFGLLRLVAATRVFHAATCAENNYLLRKRHIDNEELAAIRMAKLVTTMLLVIHINACLWCLVARMEMGNVVAATPFFPKAHEIYGAPGVKQLSVLNAYLHAVHWAWVNLAGIGDVESTPETTLECLSTLFVHMCGATLYTITTGNVVNILEGMSAKRNETGGDLAELGHFMQNCHVPEDIQKRILEGYMMKKLIGGKGTGNTILSEDTRAPKSPDAVTRLPRHLESEVSMYYRAEAIRRRDSAFSYCSHEFLVSFVSALTRPKIVLPEEDYVKEGQELPPRVALIVEGRMKVFVEGECVRYLEAGDLIGKHRLFMDSEDSHMEKVGLRADTTCTLMSGLVARSDIMNLKKRYARDFNLLKAYRHGTAQPMSDLSGIDLSASGRRSSFSNSFSGLARGSVLMAGSSRRSSITQG</sequence>
<keyword evidence="7" id="KW-1185">Reference proteome</keyword>
<dbReference type="GO" id="GO:0005221">
    <property type="term" value="F:intracellularly cyclic nucleotide-activated monoatomic cation channel activity"/>
    <property type="evidence" value="ECO:0007669"/>
    <property type="project" value="InterPro"/>
</dbReference>
<dbReference type="Gene3D" id="1.10.287.70">
    <property type="match status" value="1"/>
</dbReference>
<feature type="transmembrane region" description="Helical" evidence="3">
    <location>
        <begin position="295"/>
        <end position="315"/>
    </location>
</feature>
<dbReference type="GO" id="GO:0020037">
    <property type="term" value="F:heme binding"/>
    <property type="evidence" value="ECO:0007669"/>
    <property type="project" value="InterPro"/>
</dbReference>
<protein>
    <submittedName>
        <fullName evidence="6">Globin domain protein</fullName>
    </submittedName>
</protein>
<dbReference type="GO" id="GO:0044877">
    <property type="term" value="F:protein-containing complex binding"/>
    <property type="evidence" value="ECO:0007669"/>
    <property type="project" value="TreeGrafter"/>
</dbReference>
<feature type="compositionally biased region" description="Basic and acidic residues" evidence="2">
    <location>
        <begin position="40"/>
        <end position="53"/>
    </location>
</feature>
<dbReference type="AlphaFoldDB" id="A0A9N8EYF0"/>
<evidence type="ECO:0000256" key="3">
    <source>
        <dbReference type="SAM" id="Phobius"/>
    </source>
</evidence>
<dbReference type="InterPro" id="IPR009050">
    <property type="entry name" value="Globin-like_sf"/>
</dbReference>
<dbReference type="OrthoDB" id="432483at2759"/>
<dbReference type="InterPro" id="IPR050866">
    <property type="entry name" value="CNG_cation_channel"/>
</dbReference>
<keyword evidence="1" id="KW-0813">Transport</keyword>
<feature type="compositionally biased region" description="Low complexity" evidence="2">
    <location>
        <begin position="1"/>
        <end position="13"/>
    </location>
</feature>
<accession>A0A9N8EYF0</accession>
<dbReference type="InterPro" id="IPR018490">
    <property type="entry name" value="cNMP-bd_dom_sf"/>
</dbReference>
<name>A0A9N8EYF0_9STRA</name>
<dbReference type="PANTHER" id="PTHR45638:SF11">
    <property type="entry name" value="CYCLIC NUCLEOTIDE-GATED CATION CHANNEL SUBUNIT A"/>
    <property type="match status" value="1"/>
</dbReference>
<keyword evidence="1" id="KW-0407">Ion channel</keyword>
<keyword evidence="1" id="KW-0406">Ion transport</keyword>